<feature type="region of interest" description="Disordered" evidence="1">
    <location>
        <begin position="137"/>
        <end position="167"/>
    </location>
</feature>
<evidence type="ECO:0000256" key="1">
    <source>
        <dbReference type="SAM" id="MobiDB-lite"/>
    </source>
</evidence>
<feature type="compositionally biased region" description="Acidic residues" evidence="1">
    <location>
        <begin position="268"/>
        <end position="279"/>
    </location>
</feature>
<sequence length="346" mass="39363">MPRNDKSKTTTSSLLLAISNASTTRRRRRQQSRSLQQETQSLPSQAYHEREDILKCVQLRKIVGQRGEVVDDDDDDDDGDEEDVQAKTKIAQLHKRKLEEWHINRYKSSLKNQLSRAQVDDAVLRLADHLLFPSLHETQTHHPSSKPPPSSSSSSSAKDEDEDEDNALSTLSQKIVSLWNANQTRIRSALPRYFEGYPVRERIQPPLFLPRRSQKPSGLGDCLQCLAKGLPCSMSVLARGRWGGSLGGGCRRCVAEGERCIIEHDVVEEEEEDVDDEEEGRTGREESGLWDWWDGVPDRDQDVDSAAEAIEMWERRRKGMKLELMGGRMLWVESRGFAPRGVMKDE</sequence>
<dbReference type="GeneID" id="300577718"/>
<gene>
    <name evidence="2" type="ORF">CCMA1212_006027</name>
</gene>
<name>A0ABY2H118_9HYPO</name>
<evidence type="ECO:0000313" key="2">
    <source>
        <dbReference type="EMBL" id="TFB01940.1"/>
    </source>
</evidence>
<feature type="region of interest" description="Disordered" evidence="1">
    <location>
        <begin position="1"/>
        <end position="47"/>
    </location>
</feature>
<dbReference type="Proteomes" id="UP001642720">
    <property type="component" value="Unassembled WGS sequence"/>
</dbReference>
<dbReference type="EMBL" id="PPTA01000007">
    <property type="protein sequence ID" value="TFB01940.1"/>
    <property type="molecule type" value="Genomic_DNA"/>
</dbReference>
<protein>
    <submittedName>
        <fullName evidence="2">Uncharacterized protein</fullName>
    </submittedName>
</protein>
<accession>A0ABY2H118</accession>
<reference evidence="2 3" key="1">
    <citation type="submission" date="2018-01" db="EMBL/GenBank/DDBJ databases">
        <title>Genome characterization of the sugarcane-associated fungus Trichoderma ghanense CCMA-1212 and their application in lignocelulose bioconversion.</title>
        <authorList>
            <person name="Steindorff A.S."/>
            <person name="Mendes T.D."/>
            <person name="Vilela E.S.D."/>
            <person name="Rodrigues D.S."/>
            <person name="Formighieri E.F."/>
            <person name="Melo I.S."/>
            <person name="Favaro L.C.L."/>
        </authorList>
    </citation>
    <scope>NUCLEOTIDE SEQUENCE [LARGE SCALE GENOMIC DNA]</scope>
    <source>
        <strain evidence="2 3">CCMA-1212</strain>
    </source>
</reference>
<keyword evidence="3" id="KW-1185">Reference proteome</keyword>
<comment type="caution">
    <text evidence="2">The sequence shown here is derived from an EMBL/GenBank/DDBJ whole genome shotgun (WGS) entry which is preliminary data.</text>
</comment>
<dbReference type="RefSeq" id="XP_073558141.1">
    <property type="nucleotide sequence ID" value="XM_073703268.1"/>
</dbReference>
<evidence type="ECO:0000313" key="3">
    <source>
        <dbReference type="Proteomes" id="UP001642720"/>
    </source>
</evidence>
<feature type="compositionally biased region" description="Low complexity" evidence="1">
    <location>
        <begin position="32"/>
        <end position="41"/>
    </location>
</feature>
<proteinExistence type="predicted"/>
<feature type="region of interest" description="Disordered" evidence="1">
    <location>
        <begin position="268"/>
        <end position="289"/>
    </location>
</feature>
<organism evidence="2 3">
    <name type="scientific">Trichoderma ghanense</name>
    <dbReference type="NCBI Taxonomy" id="65468"/>
    <lineage>
        <taxon>Eukaryota</taxon>
        <taxon>Fungi</taxon>
        <taxon>Dikarya</taxon>
        <taxon>Ascomycota</taxon>
        <taxon>Pezizomycotina</taxon>
        <taxon>Sordariomycetes</taxon>
        <taxon>Hypocreomycetidae</taxon>
        <taxon>Hypocreales</taxon>
        <taxon>Hypocreaceae</taxon>
        <taxon>Trichoderma</taxon>
    </lineage>
</organism>